<feature type="domain" description="CCHC-type" evidence="3">
    <location>
        <begin position="349"/>
        <end position="364"/>
    </location>
</feature>
<feature type="domain" description="CCHC-type" evidence="3">
    <location>
        <begin position="318"/>
        <end position="333"/>
    </location>
</feature>
<protein>
    <submittedName>
        <fullName evidence="4">Reverse transcriptase domain-containing protein</fullName>
    </submittedName>
</protein>
<dbReference type="Proteomes" id="UP001151760">
    <property type="component" value="Unassembled WGS sequence"/>
</dbReference>
<keyword evidence="4" id="KW-0695">RNA-directed DNA polymerase</keyword>
<reference evidence="4" key="1">
    <citation type="journal article" date="2022" name="Int. J. Mol. Sci.">
        <title>Draft Genome of Tanacetum Coccineum: Genomic Comparison of Closely Related Tanacetum-Family Plants.</title>
        <authorList>
            <person name="Yamashiro T."/>
            <person name="Shiraishi A."/>
            <person name="Nakayama K."/>
            <person name="Satake H."/>
        </authorList>
    </citation>
    <scope>NUCLEOTIDE SEQUENCE</scope>
</reference>
<keyword evidence="1" id="KW-0863">Zinc-finger</keyword>
<organism evidence="4 5">
    <name type="scientific">Tanacetum coccineum</name>
    <dbReference type="NCBI Taxonomy" id="301880"/>
    <lineage>
        <taxon>Eukaryota</taxon>
        <taxon>Viridiplantae</taxon>
        <taxon>Streptophyta</taxon>
        <taxon>Embryophyta</taxon>
        <taxon>Tracheophyta</taxon>
        <taxon>Spermatophyta</taxon>
        <taxon>Magnoliopsida</taxon>
        <taxon>eudicotyledons</taxon>
        <taxon>Gunneridae</taxon>
        <taxon>Pentapetalae</taxon>
        <taxon>asterids</taxon>
        <taxon>campanulids</taxon>
        <taxon>Asterales</taxon>
        <taxon>Asteraceae</taxon>
        <taxon>Asteroideae</taxon>
        <taxon>Anthemideae</taxon>
        <taxon>Anthemidinae</taxon>
        <taxon>Tanacetum</taxon>
    </lineage>
</organism>
<dbReference type="InterPro" id="IPR032567">
    <property type="entry name" value="RTL1-rel"/>
</dbReference>
<keyword evidence="4" id="KW-0808">Transferase</keyword>
<comment type="caution">
    <text evidence="4">The sequence shown here is derived from an EMBL/GenBank/DDBJ whole genome shotgun (WGS) entry which is preliminary data.</text>
</comment>
<feature type="region of interest" description="Disordered" evidence="2">
    <location>
        <begin position="231"/>
        <end position="283"/>
    </location>
</feature>
<evidence type="ECO:0000256" key="1">
    <source>
        <dbReference type="PROSITE-ProRule" id="PRU00047"/>
    </source>
</evidence>
<dbReference type="PANTHER" id="PTHR15503">
    <property type="entry name" value="LDOC1 RELATED"/>
    <property type="match status" value="1"/>
</dbReference>
<sequence length="641" mass="72231">MPPRRFKKKSVRKIVEKRVAKAIEKYEKTRADSNNTGGSGSTNTGGTVVPEMHGCSYKTFMNGKPHSFKGTKGVVGLKRWFEKMEQVFEICKCAEDDKVKFAMCTFEGRALTWWNGNVQTLGLANANQIPWSNVKAMMTTEYCPATEIQRMEQELWTLTLKGDDIEAYNNRFHELALMCHELVPTEKKKIERYVRGFPERIKGNITSSKPANLHEAINMARELVEQSVQGRAARIGESNKRKWEDNQRNNNNNNHNYNNNHNNNNNRNRNNNHHQQQNRRPETVRAYAAAPAGGKIYAGNLPKCNRCNLHHHGPCPQKCQRCQRLGHMEKDCRVRLQGAGNDFLQNVTCFGCGEKGHFKDKCPKAGNQQNDGARGRAYVVVENPQQNPNVVTGTFLLNDHYACILFDSGAEKSFVSSAFTPFIDIAPTALNTNYEIELADGKVVSTNTILSLIDCYEKIVRIPLPNGEILEVQCERPEKDPGSLACIKADEKKLDDVRVVRDFPKVFPDDLLGLPHVREVEFRIDLIPGASPVVRSPYRLAPSKMLELSNQLKELHEKALIDCYEKIVRIPLPNGEILEVQGERPEKDPGSLACIKADEKKLDDIRIVRDFPEVAQLQAMIDQGVSAALAARDANKNGDDI</sequence>
<keyword evidence="4" id="KW-0548">Nucleotidyltransferase</keyword>
<dbReference type="GO" id="GO:0003964">
    <property type="term" value="F:RNA-directed DNA polymerase activity"/>
    <property type="evidence" value="ECO:0007669"/>
    <property type="project" value="UniProtKB-KW"/>
</dbReference>
<dbReference type="Pfam" id="PF19259">
    <property type="entry name" value="Ty3_capsid"/>
    <property type="match status" value="1"/>
</dbReference>
<dbReference type="Pfam" id="PF00098">
    <property type="entry name" value="zf-CCHC"/>
    <property type="match status" value="2"/>
</dbReference>
<gene>
    <name evidence="4" type="ORF">Tco_1091799</name>
</gene>
<feature type="compositionally biased region" description="Low complexity" evidence="2">
    <location>
        <begin position="248"/>
        <end position="275"/>
    </location>
</feature>
<keyword evidence="5" id="KW-1185">Reference proteome</keyword>
<evidence type="ECO:0000313" key="5">
    <source>
        <dbReference type="Proteomes" id="UP001151760"/>
    </source>
</evidence>
<dbReference type="SUPFAM" id="SSF56672">
    <property type="entry name" value="DNA/RNA polymerases"/>
    <property type="match status" value="1"/>
</dbReference>
<dbReference type="CDD" id="cd00303">
    <property type="entry name" value="retropepsin_like"/>
    <property type="match status" value="1"/>
</dbReference>
<evidence type="ECO:0000256" key="2">
    <source>
        <dbReference type="SAM" id="MobiDB-lite"/>
    </source>
</evidence>
<dbReference type="InterPro" id="IPR043502">
    <property type="entry name" value="DNA/RNA_pol_sf"/>
</dbReference>
<keyword evidence="1" id="KW-0479">Metal-binding</keyword>
<name>A0ABQ5I988_9ASTR</name>
<dbReference type="InterPro" id="IPR045358">
    <property type="entry name" value="Ty3_capsid"/>
</dbReference>
<dbReference type="EMBL" id="BQNB010020466">
    <property type="protein sequence ID" value="GJT96281.1"/>
    <property type="molecule type" value="Genomic_DNA"/>
</dbReference>
<dbReference type="SMART" id="SM00343">
    <property type="entry name" value="ZnF_C2HC"/>
    <property type="match status" value="2"/>
</dbReference>
<reference evidence="4" key="2">
    <citation type="submission" date="2022-01" db="EMBL/GenBank/DDBJ databases">
        <authorList>
            <person name="Yamashiro T."/>
            <person name="Shiraishi A."/>
            <person name="Satake H."/>
            <person name="Nakayama K."/>
        </authorList>
    </citation>
    <scope>NUCLEOTIDE SEQUENCE</scope>
</reference>
<evidence type="ECO:0000259" key="3">
    <source>
        <dbReference type="PROSITE" id="PS50158"/>
    </source>
</evidence>
<dbReference type="Gene3D" id="4.10.60.10">
    <property type="entry name" value="Zinc finger, CCHC-type"/>
    <property type="match status" value="1"/>
</dbReference>
<dbReference type="InterPro" id="IPR036875">
    <property type="entry name" value="Znf_CCHC_sf"/>
</dbReference>
<accession>A0ABQ5I988</accession>
<feature type="compositionally biased region" description="Basic and acidic residues" evidence="2">
    <location>
        <begin position="237"/>
        <end position="247"/>
    </location>
</feature>
<dbReference type="SUPFAM" id="SSF57756">
    <property type="entry name" value="Retrovirus zinc finger-like domains"/>
    <property type="match status" value="1"/>
</dbReference>
<dbReference type="Pfam" id="PF08284">
    <property type="entry name" value="RVP_2"/>
    <property type="match status" value="1"/>
</dbReference>
<dbReference type="PROSITE" id="PS50158">
    <property type="entry name" value="ZF_CCHC"/>
    <property type="match status" value="2"/>
</dbReference>
<dbReference type="PANTHER" id="PTHR15503:SF45">
    <property type="entry name" value="RNA-DIRECTED DNA POLYMERASE HOMOLOG"/>
    <property type="match status" value="1"/>
</dbReference>
<dbReference type="InterPro" id="IPR001878">
    <property type="entry name" value="Znf_CCHC"/>
</dbReference>
<proteinExistence type="predicted"/>
<keyword evidence="1" id="KW-0862">Zinc</keyword>
<evidence type="ECO:0000313" key="4">
    <source>
        <dbReference type="EMBL" id="GJT96281.1"/>
    </source>
</evidence>